<comment type="subcellular location">
    <subcellularLocation>
        <location evidence="4">Endoplasmic reticulum membrane</location>
        <topology evidence="4">Peripheral membrane protein</topology>
    </subcellularLocation>
    <subcellularLocation>
        <location evidence="3">Microsome membrane</location>
        <topology evidence="3">Peripheral membrane protein</topology>
    </subcellularLocation>
</comment>
<comment type="similarity">
    <text evidence="5 15">Belongs to the cytochrome P450 family.</text>
</comment>
<dbReference type="InterPro" id="IPR001128">
    <property type="entry name" value="Cyt_P450"/>
</dbReference>
<name>A0A1L8E433_9DIPT</name>
<dbReference type="GO" id="GO:0016705">
    <property type="term" value="F:oxidoreductase activity, acting on paired donors, with incorporation or reduction of molecular oxygen"/>
    <property type="evidence" value="ECO:0007669"/>
    <property type="project" value="InterPro"/>
</dbReference>
<evidence type="ECO:0000256" key="6">
    <source>
        <dbReference type="ARBA" id="ARBA00022617"/>
    </source>
</evidence>
<evidence type="ECO:0000256" key="4">
    <source>
        <dbReference type="ARBA" id="ARBA00004406"/>
    </source>
</evidence>
<dbReference type="GO" id="GO:0005789">
    <property type="term" value="C:endoplasmic reticulum membrane"/>
    <property type="evidence" value="ECO:0007669"/>
    <property type="project" value="UniProtKB-SubCell"/>
</dbReference>
<dbReference type="InterPro" id="IPR017972">
    <property type="entry name" value="Cyt_P450_CS"/>
</dbReference>
<evidence type="ECO:0000256" key="5">
    <source>
        <dbReference type="ARBA" id="ARBA00010617"/>
    </source>
</evidence>
<evidence type="ECO:0000256" key="14">
    <source>
        <dbReference type="PIRSR" id="PIRSR602401-1"/>
    </source>
</evidence>
<dbReference type="EMBL" id="GFDF01000591">
    <property type="protein sequence ID" value="JAV13493.1"/>
    <property type="molecule type" value="Transcribed_RNA"/>
</dbReference>
<protein>
    <submittedName>
        <fullName evidence="16">Putative cytochrome</fullName>
    </submittedName>
</protein>
<dbReference type="GO" id="GO:0004497">
    <property type="term" value="F:monooxygenase activity"/>
    <property type="evidence" value="ECO:0007669"/>
    <property type="project" value="UniProtKB-KW"/>
</dbReference>
<evidence type="ECO:0000313" key="16">
    <source>
        <dbReference type="EMBL" id="JAV13493.1"/>
    </source>
</evidence>
<dbReference type="PRINTS" id="PR00463">
    <property type="entry name" value="EP450I"/>
</dbReference>
<organism evidence="16">
    <name type="scientific">Nyssomyia neivai</name>
    <dbReference type="NCBI Taxonomy" id="330878"/>
    <lineage>
        <taxon>Eukaryota</taxon>
        <taxon>Metazoa</taxon>
        <taxon>Ecdysozoa</taxon>
        <taxon>Arthropoda</taxon>
        <taxon>Hexapoda</taxon>
        <taxon>Insecta</taxon>
        <taxon>Pterygota</taxon>
        <taxon>Neoptera</taxon>
        <taxon>Endopterygota</taxon>
        <taxon>Diptera</taxon>
        <taxon>Nematocera</taxon>
        <taxon>Psychodoidea</taxon>
        <taxon>Psychodidae</taxon>
        <taxon>Nyssomyia</taxon>
    </lineage>
</organism>
<accession>A0A1L8E433</accession>
<comment type="cofactor">
    <cofactor evidence="1 14">
        <name>heme</name>
        <dbReference type="ChEBI" id="CHEBI:30413"/>
    </cofactor>
</comment>
<dbReference type="GO" id="GO:0020037">
    <property type="term" value="F:heme binding"/>
    <property type="evidence" value="ECO:0007669"/>
    <property type="project" value="InterPro"/>
</dbReference>
<evidence type="ECO:0000256" key="15">
    <source>
        <dbReference type="RuleBase" id="RU000461"/>
    </source>
</evidence>
<evidence type="ECO:0000256" key="7">
    <source>
        <dbReference type="ARBA" id="ARBA00022723"/>
    </source>
</evidence>
<keyword evidence="8" id="KW-0256">Endoplasmic reticulum</keyword>
<dbReference type="PANTHER" id="PTHR24292">
    <property type="entry name" value="CYTOCHROME P450"/>
    <property type="match status" value="1"/>
</dbReference>
<evidence type="ECO:0000256" key="11">
    <source>
        <dbReference type="ARBA" id="ARBA00023004"/>
    </source>
</evidence>
<dbReference type="PROSITE" id="PS00086">
    <property type="entry name" value="CYTOCHROME_P450"/>
    <property type="match status" value="1"/>
</dbReference>
<evidence type="ECO:0000256" key="12">
    <source>
        <dbReference type="ARBA" id="ARBA00023033"/>
    </source>
</evidence>
<dbReference type="InterPro" id="IPR002401">
    <property type="entry name" value="Cyt_P450_E_grp-I"/>
</dbReference>
<keyword evidence="9" id="KW-0492">Microsome</keyword>
<dbReference type="InterPro" id="IPR050476">
    <property type="entry name" value="Insect_CytP450_Detox"/>
</dbReference>
<dbReference type="CDD" id="cd11056">
    <property type="entry name" value="CYP6-like"/>
    <property type="match status" value="1"/>
</dbReference>
<dbReference type="FunFam" id="1.10.630.10:FF:000042">
    <property type="entry name" value="Cytochrome P450"/>
    <property type="match status" value="1"/>
</dbReference>
<keyword evidence="6 14" id="KW-0349">Heme</keyword>
<evidence type="ECO:0000256" key="10">
    <source>
        <dbReference type="ARBA" id="ARBA00023002"/>
    </source>
</evidence>
<reference evidence="16" key="1">
    <citation type="submission" date="2016-12" db="EMBL/GenBank/DDBJ databases">
        <title>An insight into the sialome and mialome of the sand fly, Nyssomyia neivai.</title>
        <authorList>
            <person name="Sebastian V."/>
            <person name="Goulart T.M."/>
            <person name="Oliveira W."/>
            <person name="Calvo E."/>
            <person name="Oliveira L.F."/>
            <person name="Pinto M.C."/>
            <person name="Rosselino A.M."/>
            <person name="Ribeiro J.M."/>
        </authorList>
    </citation>
    <scope>NUCLEOTIDE SEQUENCE</scope>
</reference>
<keyword evidence="10 15" id="KW-0560">Oxidoreductase</keyword>
<keyword evidence="11 14" id="KW-0408">Iron</keyword>
<evidence type="ECO:0000256" key="8">
    <source>
        <dbReference type="ARBA" id="ARBA00022824"/>
    </source>
</evidence>
<dbReference type="SUPFAM" id="SSF48264">
    <property type="entry name" value="Cytochrome P450"/>
    <property type="match status" value="1"/>
</dbReference>
<sequence>MDSWIYLVVGVLGLIWFYAKRSYSYWTNQNVPVVEPTFPFGNLDPLGRKHFSQTIKDSYDAYKKKSDFVGFYIFTTPRIIPINLDVIKNILIKDFNNFPDRKVYYNEEDDPLSAHLFAIRGEKWRVFRQQLSPTFTSGKMKMMYPLVVKHTEALNNYIRKHMHGEPKNFRHVCARYAADVIGLVAFGLECKALEKEDTEILRMSELFFDFNTIYSRLKFFFFLTFEDLAKKLRLRFNSMEMENFFMRVIRDTVKHRESGKVDRNDFIKLLMQVKNNKDNEVTRSMTFNEMAAQAFIFFFGGFETTSMSMQYCCAELAQNQDIQEKVRQETREVLKKYNGELTYEAAQELTYLKQCIDETLRKYPPGFSLFRVAANDYKVPNSSLTIKKGMEIFIPVYAIHMDPEIYPNPQIFDPNRFTQENIKNRHPMAYIPFGDGPRNCIGMRFAIMELLVAISSVVNNFKLTLNPKTKTPFAFDPKEINIYPKGGIFIDVHPLK</sequence>
<keyword evidence="7 14" id="KW-0479">Metal-binding</keyword>
<dbReference type="Pfam" id="PF00067">
    <property type="entry name" value="p450"/>
    <property type="match status" value="1"/>
</dbReference>
<feature type="binding site" description="axial binding residue" evidence="14">
    <location>
        <position position="440"/>
    </location>
    <ligand>
        <name>heme</name>
        <dbReference type="ChEBI" id="CHEBI:30413"/>
    </ligand>
    <ligandPart>
        <name>Fe</name>
        <dbReference type="ChEBI" id="CHEBI:18248"/>
    </ligandPart>
</feature>
<dbReference type="PANTHER" id="PTHR24292:SF54">
    <property type="entry name" value="CYP9F3-RELATED"/>
    <property type="match status" value="1"/>
</dbReference>
<evidence type="ECO:0000256" key="13">
    <source>
        <dbReference type="ARBA" id="ARBA00023136"/>
    </source>
</evidence>
<keyword evidence="13" id="KW-0472">Membrane</keyword>
<dbReference type="Gene3D" id="1.10.630.10">
    <property type="entry name" value="Cytochrome P450"/>
    <property type="match status" value="1"/>
</dbReference>
<comment type="function">
    <text evidence="2">May be involved in the metabolism of insect hormones and in the breakdown of synthetic insecticides.</text>
</comment>
<evidence type="ECO:0000256" key="2">
    <source>
        <dbReference type="ARBA" id="ARBA00003690"/>
    </source>
</evidence>
<keyword evidence="12 15" id="KW-0503">Monooxygenase</keyword>
<dbReference type="GO" id="GO:0005506">
    <property type="term" value="F:iron ion binding"/>
    <property type="evidence" value="ECO:0007669"/>
    <property type="project" value="InterPro"/>
</dbReference>
<dbReference type="PRINTS" id="PR00385">
    <property type="entry name" value="P450"/>
</dbReference>
<dbReference type="InterPro" id="IPR036396">
    <property type="entry name" value="Cyt_P450_sf"/>
</dbReference>
<dbReference type="AlphaFoldDB" id="A0A1L8E433"/>
<proteinExistence type="inferred from homology"/>
<evidence type="ECO:0000256" key="3">
    <source>
        <dbReference type="ARBA" id="ARBA00004174"/>
    </source>
</evidence>
<evidence type="ECO:0000256" key="1">
    <source>
        <dbReference type="ARBA" id="ARBA00001971"/>
    </source>
</evidence>
<evidence type="ECO:0000256" key="9">
    <source>
        <dbReference type="ARBA" id="ARBA00022848"/>
    </source>
</evidence>